<evidence type="ECO:0000256" key="1">
    <source>
        <dbReference type="SAM" id="MobiDB-lite"/>
    </source>
</evidence>
<dbReference type="AlphaFoldDB" id="A0A1G6X3J8"/>
<feature type="region of interest" description="Disordered" evidence="1">
    <location>
        <begin position="1"/>
        <end position="23"/>
    </location>
</feature>
<dbReference type="Proteomes" id="UP000199417">
    <property type="component" value="Unassembled WGS sequence"/>
</dbReference>
<accession>A0A1G6X3J8</accession>
<protein>
    <submittedName>
        <fullName evidence="2">Uncharacterized protein</fullName>
    </submittedName>
</protein>
<feature type="compositionally biased region" description="Basic and acidic residues" evidence="1">
    <location>
        <begin position="8"/>
        <end position="22"/>
    </location>
</feature>
<sequence>MLDMLSAGEHDGQLRDDVDDARRGRHQRLPDYVIDALQGDPLSREPQTTTVGRRFPKAVVVAHLGLERLFVDEREELR</sequence>
<gene>
    <name evidence="2" type="ORF">SAMN05444580_10654</name>
</gene>
<evidence type="ECO:0000313" key="2">
    <source>
        <dbReference type="EMBL" id="SDD71865.1"/>
    </source>
</evidence>
<keyword evidence="3" id="KW-1185">Reference proteome</keyword>
<name>A0A1G6X3J8_9NOCA</name>
<dbReference type="EMBL" id="FNAB01000006">
    <property type="protein sequence ID" value="SDD71865.1"/>
    <property type="molecule type" value="Genomic_DNA"/>
</dbReference>
<proteinExistence type="predicted"/>
<evidence type="ECO:0000313" key="3">
    <source>
        <dbReference type="Proteomes" id="UP000199417"/>
    </source>
</evidence>
<reference evidence="2 3" key="1">
    <citation type="submission" date="2016-10" db="EMBL/GenBank/DDBJ databases">
        <authorList>
            <person name="de Groot N.N."/>
        </authorList>
    </citation>
    <scope>NUCLEOTIDE SEQUENCE [LARGE SCALE GENOMIC DNA]</scope>
    <source>
        <strain evidence="2 3">JCM 11308</strain>
    </source>
</reference>
<organism evidence="2 3">
    <name type="scientific">Rhodococcus tukisamuensis</name>
    <dbReference type="NCBI Taxonomy" id="168276"/>
    <lineage>
        <taxon>Bacteria</taxon>
        <taxon>Bacillati</taxon>
        <taxon>Actinomycetota</taxon>
        <taxon>Actinomycetes</taxon>
        <taxon>Mycobacteriales</taxon>
        <taxon>Nocardiaceae</taxon>
        <taxon>Rhodococcus</taxon>
    </lineage>
</organism>